<proteinExistence type="predicted"/>
<dbReference type="AlphaFoldDB" id="A0AAW6BP41"/>
<reference evidence="1" key="1">
    <citation type="submission" date="2023-01" db="EMBL/GenBank/DDBJ databases">
        <title>Genome sequencing of Photorhabdus bodei 09-20.</title>
        <authorList>
            <person name="Kalindamar S."/>
            <person name="Kumru S."/>
        </authorList>
    </citation>
    <scope>NUCLEOTIDE SEQUENCE</scope>
    <source>
        <strain evidence="1">09-20</strain>
    </source>
</reference>
<organism evidence="1 2">
    <name type="scientific">Photorhabdus bodei</name>
    <dbReference type="NCBI Taxonomy" id="2029681"/>
    <lineage>
        <taxon>Bacteria</taxon>
        <taxon>Pseudomonadati</taxon>
        <taxon>Pseudomonadota</taxon>
        <taxon>Gammaproteobacteria</taxon>
        <taxon>Enterobacterales</taxon>
        <taxon>Morganellaceae</taxon>
        <taxon>Photorhabdus</taxon>
    </lineage>
</organism>
<name>A0AAW6BP41_9GAMM</name>
<comment type="caution">
    <text evidence="1">The sequence shown here is derived from an EMBL/GenBank/DDBJ whole genome shotgun (WGS) entry which is preliminary data.</text>
</comment>
<dbReference type="Proteomes" id="UP001212996">
    <property type="component" value="Unassembled WGS sequence"/>
</dbReference>
<dbReference type="EMBL" id="JAQMFO010000065">
    <property type="protein sequence ID" value="MDB6374903.1"/>
    <property type="molecule type" value="Genomic_DNA"/>
</dbReference>
<sequence length="137" mass="16363">MIDKSNWKEIERELKDLFCHVNFKYQDTVISIVRERVSESRSKLFVYFNHTLCAGWGYEECDKYNPLTKLFWLTVAKPLYSKTKIAEMEKQMGKRYLKKTFPEAYSNQTSLSPIFANASQLIRQYKKIDGLEWVNER</sequence>
<evidence type="ECO:0000313" key="2">
    <source>
        <dbReference type="Proteomes" id="UP001212996"/>
    </source>
</evidence>
<accession>A0AAW6BP41</accession>
<evidence type="ECO:0000313" key="1">
    <source>
        <dbReference type="EMBL" id="MDB6374903.1"/>
    </source>
</evidence>
<dbReference type="RefSeq" id="WP_271867881.1">
    <property type="nucleotide sequence ID" value="NZ_JAQMFO010000065.1"/>
</dbReference>
<gene>
    <name evidence="1" type="ORF">PH362_24155</name>
</gene>
<protein>
    <submittedName>
        <fullName evidence="1">Uncharacterized protein</fullName>
    </submittedName>
</protein>